<accession>A0A0C9ZBG1</accession>
<dbReference type="HOGENOM" id="CLU_2979968_0_0_1"/>
<dbReference type="Proteomes" id="UP000054018">
    <property type="component" value="Unassembled WGS sequence"/>
</dbReference>
<sequence length="58" mass="6325">MLSMLSLLVSCGVSLSNIHLRCHPVTGESVEYSTSSYTTHRYSHKNLAGAEKVGEDVE</sequence>
<keyword evidence="3" id="KW-1185">Reference proteome</keyword>
<feature type="chain" id="PRO_5002206759" evidence="1">
    <location>
        <begin position="17"/>
        <end position="58"/>
    </location>
</feature>
<evidence type="ECO:0000313" key="3">
    <source>
        <dbReference type="Proteomes" id="UP000054018"/>
    </source>
</evidence>
<reference evidence="2 3" key="1">
    <citation type="submission" date="2014-04" db="EMBL/GenBank/DDBJ databases">
        <authorList>
            <consortium name="DOE Joint Genome Institute"/>
            <person name="Kuo A."/>
            <person name="Kohler A."/>
            <person name="Costa M.D."/>
            <person name="Nagy L.G."/>
            <person name="Floudas D."/>
            <person name="Copeland A."/>
            <person name="Barry K.W."/>
            <person name="Cichocki N."/>
            <person name="Veneault-Fourrey C."/>
            <person name="LaButti K."/>
            <person name="Lindquist E.A."/>
            <person name="Lipzen A."/>
            <person name="Lundell T."/>
            <person name="Morin E."/>
            <person name="Murat C."/>
            <person name="Sun H."/>
            <person name="Tunlid A."/>
            <person name="Henrissat B."/>
            <person name="Grigoriev I.V."/>
            <person name="Hibbett D.S."/>
            <person name="Martin F."/>
            <person name="Nordberg H.P."/>
            <person name="Cantor M.N."/>
            <person name="Hua S.X."/>
        </authorList>
    </citation>
    <scope>NUCLEOTIDE SEQUENCE [LARGE SCALE GENOMIC DNA]</scope>
    <source>
        <strain evidence="2 3">441</strain>
    </source>
</reference>
<protein>
    <submittedName>
        <fullName evidence="2">Uncharacterized protein</fullName>
    </submittedName>
</protein>
<dbReference type="AlphaFoldDB" id="A0A0C9ZBG1"/>
<feature type="signal peptide" evidence="1">
    <location>
        <begin position="1"/>
        <end position="16"/>
    </location>
</feature>
<keyword evidence="1" id="KW-0732">Signal</keyword>
<name>A0A0C9ZBG1_9AGAM</name>
<organism evidence="2 3">
    <name type="scientific">Pisolithus microcarpus 441</name>
    <dbReference type="NCBI Taxonomy" id="765257"/>
    <lineage>
        <taxon>Eukaryota</taxon>
        <taxon>Fungi</taxon>
        <taxon>Dikarya</taxon>
        <taxon>Basidiomycota</taxon>
        <taxon>Agaricomycotina</taxon>
        <taxon>Agaricomycetes</taxon>
        <taxon>Agaricomycetidae</taxon>
        <taxon>Boletales</taxon>
        <taxon>Sclerodermatineae</taxon>
        <taxon>Pisolithaceae</taxon>
        <taxon>Pisolithus</taxon>
    </lineage>
</organism>
<reference evidence="3" key="2">
    <citation type="submission" date="2015-01" db="EMBL/GenBank/DDBJ databases">
        <title>Evolutionary Origins and Diversification of the Mycorrhizal Mutualists.</title>
        <authorList>
            <consortium name="DOE Joint Genome Institute"/>
            <consortium name="Mycorrhizal Genomics Consortium"/>
            <person name="Kohler A."/>
            <person name="Kuo A."/>
            <person name="Nagy L.G."/>
            <person name="Floudas D."/>
            <person name="Copeland A."/>
            <person name="Barry K.W."/>
            <person name="Cichocki N."/>
            <person name="Veneault-Fourrey C."/>
            <person name="LaButti K."/>
            <person name="Lindquist E.A."/>
            <person name="Lipzen A."/>
            <person name="Lundell T."/>
            <person name="Morin E."/>
            <person name="Murat C."/>
            <person name="Riley R."/>
            <person name="Ohm R."/>
            <person name="Sun H."/>
            <person name="Tunlid A."/>
            <person name="Henrissat B."/>
            <person name="Grigoriev I.V."/>
            <person name="Hibbett D.S."/>
            <person name="Martin F."/>
        </authorList>
    </citation>
    <scope>NUCLEOTIDE SEQUENCE [LARGE SCALE GENOMIC DNA]</scope>
    <source>
        <strain evidence="3">441</strain>
    </source>
</reference>
<dbReference type="EMBL" id="KN833701">
    <property type="protein sequence ID" value="KIK26561.1"/>
    <property type="molecule type" value="Genomic_DNA"/>
</dbReference>
<gene>
    <name evidence="2" type="ORF">PISMIDRAFT_675944</name>
</gene>
<evidence type="ECO:0000313" key="2">
    <source>
        <dbReference type="EMBL" id="KIK26561.1"/>
    </source>
</evidence>
<evidence type="ECO:0000256" key="1">
    <source>
        <dbReference type="SAM" id="SignalP"/>
    </source>
</evidence>
<proteinExistence type="predicted"/>